<dbReference type="EMBL" id="JARJCN010000118">
    <property type="protein sequence ID" value="KAJ7073268.1"/>
    <property type="molecule type" value="Genomic_DNA"/>
</dbReference>
<keyword evidence="3" id="KW-1185">Reference proteome</keyword>
<comment type="caution">
    <text evidence="2">The sequence shown here is derived from an EMBL/GenBank/DDBJ whole genome shotgun (WGS) entry which is preliminary data.</text>
</comment>
<sequence>MSSSSTTNADLIAWTKTQFTDMYDPSHASRPLPPSDPSPAKQAAASEAQLNAVLEAAIAPDAEIYLNHARVDRAAFGAWAAARRGFNTEVQCAEDGLLARPVEEGDDAKGTIVAGTLTLVRTHAFRIRAAPARTRTVLVFSARIVREGEGAQPRIAQLFQTAVDRPFRIVMPTVRHEPGDATSEL</sequence>
<feature type="region of interest" description="Disordered" evidence="1">
    <location>
        <begin position="24"/>
        <end position="43"/>
    </location>
</feature>
<reference evidence="2" key="1">
    <citation type="submission" date="2023-03" db="EMBL/GenBank/DDBJ databases">
        <title>Massive genome expansion in bonnet fungi (Mycena s.s.) driven by repeated elements and novel gene families across ecological guilds.</title>
        <authorList>
            <consortium name="Lawrence Berkeley National Laboratory"/>
            <person name="Harder C.B."/>
            <person name="Miyauchi S."/>
            <person name="Viragh M."/>
            <person name="Kuo A."/>
            <person name="Thoen E."/>
            <person name="Andreopoulos B."/>
            <person name="Lu D."/>
            <person name="Skrede I."/>
            <person name="Drula E."/>
            <person name="Henrissat B."/>
            <person name="Morin E."/>
            <person name="Kohler A."/>
            <person name="Barry K."/>
            <person name="LaButti K."/>
            <person name="Morin E."/>
            <person name="Salamov A."/>
            <person name="Lipzen A."/>
            <person name="Mereny Z."/>
            <person name="Hegedus B."/>
            <person name="Baldrian P."/>
            <person name="Stursova M."/>
            <person name="Weitz H."/>
            <person name="Taylor A."/>
            <person name="Grigoriev I.V."/>
            <person name="Nagy L.G."/>
            <person name="Martin F."/>
            <person name="Kauserud H."/>
        </authorList>
    </citation>
    <scope>NUCLEOTIDE SEQUENCE</scope>
    <source>
        <strain evidence="2">CBHHK173m</strain>
    </source>
</reference>
<evidence type="ECO:0000256" key="1">
    <source>
        <dbReference type="SAM" id="MobiDB-lite"/>
    </source>
</evidence>
<dbReference type="AlphaFoldDB" id="A0AAD6TMJ2"/>
<evidence type="ECO:0000313" key="3">
    <source>
        <dbReference type="Proteomes" id="UP001222325"/>
    </source>
</evidence>
<proteinExistence type="predicted"/>
<accession>A0AAD6TMJ2</accession>
<dbReference type="Proteomes" id="UP001222325">
    <property type="component" value="Unassembled WGS sequence"/>
</dbReference>
<gene>
    <name evidence="2" type="ORF">B0H15DRAFT_806855</name>
</gene>
<name>A0AAD6TMJ2_9AGAR</name>
<evidence type="ECO:0000313" key="2">
    <source>
        <dbReference type="EMBL" id="KAJ7073268.1"/>
    </source>
</evidence>
<protein>
    <submittedName>
        <fullName evidence="2">Uncharacterized protein</fullName>
    </submittedName>
</protein>
<organism evidence="2 3">
    <name type="scientific">Mycena belliarum</name>
    <dbReference type="NCBI Taxonomy" id="1033014"/>
    <lineage>
        <taxon>Eukaryota</taxon>
        <taxon>Fungi</taxon>
        <taxon>Dikarya</taxon>
        <taxon>Basidiomycota</taxon>
        <taxon>Agaricomycotina</taxon>
        <taxon>Agaricomycetes</taxon>
        <taxon>Agaricomycetidae</taxon>
        <taxon>Agaricales</taxon>
        <taxon>Marasmiineae</taxon>
        <taxon>Mycenaceae</taxon>
        <taxon>Mycena</taxon>
    </lineage>
</organism>